<keyword evidence="2" id="KW-0238">DNA-binding</keyword>
<sequence length="242" mass="27016">MKGGIQVLRAEKISTKKVSEIVVEQIEDWIRTEKVMPEEKLPSVRELCDMFEVGRSAVRDALTTLKGKGLVVVKHGEGTFVCHRNTSHLFPDLMLLSKRDISELYQVRKIVEAGVVEVAAQNATADQLERMNLALGELSRAETVEAWEADYLFHQTIAEACANDILTDLMKAVSDTMKKGIMDCHRLILSDKKLSADIAGQHIAIYEAIKANDPISARKAMLSHLTYVEELLNSHLQDSSNE</sequence>
<dbReference type="PANTHER" id="PTHR43537:SF5">
    <property type="entry name" value="UXU OPERON TRANSCRIPTIONAL REGULATOR"/>
    <property type="match status" value="1"/>
</dbReference>
<dbReference type="InterPro" id="IPR008920">
    <property type="entry name" value="TF_FadR/GntR_C"/>
</dbReference>
<dbReference type="SMART" id="SM00895">
    <property type="entry name" value="FCD"/>
    <property type="match status" value="1"/>
</dbReference>
<dbReference type="InterPro" id="IPR036390">
    <property type="entry name" value="WH_DNA-bd_sf"/>
</dbReference>
<dbReference type="InterPro" id="IPR000524">
    <property type="entry name" value="Tscrpt_reg_HTH_GntR"/>
</dbReference>
<protein>
    <submittedName>
        <fullName evidence="5">FadR/GntR family transcriptional regulator</fullName>
    </submittedName>
</protein>
<name>A0ABU6KFH9_9BACI</name>
<evidence type="ECO:0000256" key="2">
    <source>
        <dbReference type="ARBA" id="ARBA00023125"/>
    </source>
</evidence>
<feature type="domain" description="HTH gntR-type" evidence="4">
    <location>
        <begin position="16"/>
        <end position="84"/>
    </location>
</feature>
<dbReference type="Gene3D" id="1.10.10.10">
    <property type="entry name" value="Winged helix-like DNA-binding domain superfamily/Winged helix DNA-binding domain"/>
    <property type="match status" value="1"/>
</dbReference>
<keyword evidence="6" id="KW-1185">Reference proteome</keyword>
<evidence type="ECO:0000256" key="3">
    <source>
        <dbReference type="ARBA" id="ARBA00023163"/>
    </source>
</evidence>
<evidence type="ECO:0000313" key="5">
    <source>
        <dbReference type="EMBL" id="MEC5423184.1"/>
    </source>
</evidence>
<dbReference type="PANTHER" id="PTHR43537">
    <property type="entry name" value="TRANSCRIPTIONAL REGULATOR, GNTR FAMILY"/>
    <property type="match status" value="1"/>
</dbReference>
<dbReference type="PRINTS" id="PR00035">
    <property type="entry name" value="HTHGNTR"/>
</dbReference>
<proteinExistence type="predicted"/>
<dbReference type="Pfam" id="PF07729">
    <property type="entry name" value="FCD"/>
    <property type="match status" value="1"/>
</dbReference>
<dbReference type="SMART" id="SM00345">
    <property type="entry name" value="HTH_GNTR"/>
    <property type="match status" value="1"/>
</dbReference>
<dbReference type="PROSITE" id="PS50949">
    <property type="entry name" value="HTH_GNTR"/>
    <property type="match status" value="1"/>
</dbReference>
<comment type="caution">
    <text evidence="5">The sequence shown here is derived from an EMBL/GenBank/DDBJ whole genome shotgun (WGS) entry which is preliminary data.</text>
</comment>
<dbReference type="Gene3D" id="1.20.120.530">
    <property type="entry name" value="GntR ligand-binding domain-like"/>
    <property type="match status" value="1"/>
</dbReference>
<dbReference type="Pfam" id="PF00392">
    <property type="entry name" value="GntR"/>
    <property type="match status" value="1"/>
</dbReference>
<dbReference type="CDD" id="cd07377">
    <property type="entry name" value="WHTH_GntR"/>
    <property type="match status" value="1"/>
</dbReference>
<dbReference type="EMBL" id="JARZFX010000002">
    <property type="protein sequence ID" value="MEC5423184.1"/>
    <property type="molecule type" value="Genomic_DNA"/>
</dbReference>
<keyword evidence="3" id="KW-0804">Transcription</keyword>
<dbReference type="Proteomes" id="UP001335737">
    <property type="component" value="Unassembled WGS sequence"/>
</dbReference>
<organism evidence="5 6">
    <name type="scientific">Virgibacillus tibetensis</name>
    <dbReference type="NCBI Taxonomy" id="3042313"/>
    <lineage>
        <taxon>Bacteria</taxon>
        <taxon>Bacillati</taxon>
        <taxon>Bacillota</taxon>
        <taxon>Bacilli</taxon>
        <taxon>Bacillales</taxon>
        <taxon>Bacillaceae</taxon>
        <taxon>Virgibacillus</taxon>
    </lineage>
</organism>
<dbReference type="InterPro" id="IPR036388">
    <property type="entry name" value="WH-like_DNA-bd_sf"/>
</dbReference>
<accession>A0ABU6KFH9</accession>
<dbReference type="SUPFAM" id="SSF46785">
    <property type="entry name" value="Winged helix' DNA-binding domain"/>
    <property type="match status" value="1"/>
</dbReference>
<evidence type="ECO:0000313" key="6">
    <source>
        <dbReference type="Proteomes" id="UP001335737"/>
    </source>
</evidence>
<evidence type="ECO:0000259" key="4">
    <source>
        <dbReference type="PROSITE" id="PS50949"/>
    </source>
</evidence>
<keyword evidence="1" id="KW-0805">Transcription regulation</keyword>
<gene>
    <name evidence="5" type="ORF">QGM71_06675</name>
</gene>
<evidence type="ECO:0000256" key="1">
    <source>
        <dbReference type="ARBA" id="ARBA00023015"/>
    </source>
</evidence>
<reference evidence="5 6" key="1">
    <citation type="journal article" date="2024" name="Int. J. Syst. Evol. Microbiol.">
        <title>Virgibacillus tibetensis sp. nov., isolated from salt lake on the Tibetan Plateau of China.</title>
        <authorList>
            <person name="Phurbu D."/>
            <person name="Liu Z.-X."/>
            <person name="Wang R."/>
            <person name="Zheng Y.-Y."/>
            <person name="Liu H.-C."/>
            <person name="Zhou Y.-G."/>
            <person name="Yu Y.-J."/>
            <person name="Li A.-H."/>
        </authorList>
    </citation>
    <scope>NUCLEOTIDE SEQUENCE [LARGE SCALE GENOMIC DNA]</scope>
    <source>
        <strain evidence="5 6">C22-A2</strain>
    </source>
</reference>
<dbReference type="InterPro" id="IPR011711">
    <property type="entry name" value="GntR_C"/>
</dbReference>
<dbReference type="SUPFAM" id="SSF48008">
    <property type="entry name" value="GntR ligand-binding domain-like"/>
    <property type="match status" value="1"/>
</dbReference>